<organism evidence="2 3">
    <name type="scientific">Bowmanella denitrificans</name>
    <dbReference type="NCBI Taxonomy" id="366582"/>
    <lineage>
        <taxon>Bacteria</taxon>
        <taxon>Pseudomonadati</taxon>
        <taxon>Pseudomonadota</taxon>
        <taxon>Gammaproteobacteria</taxon>
        <taxon>Alteromonadales</taxon>
        <taxon>Alteromonadaceae</taxon>
        <taxon>Bowmanella</taxon>
    </lineage>
</organism>
<comment type="caution">
    <text evidence="2">The sequence shown here is derived from an EMBL/GenBank/DDBJ whole genome shotgun (WGS) entry which is preliminary data.</text>
</comment>
<accession>A0ABP3HPJ3</accession>
<keyword evidence="3" id="KW-1185">Reference proteome</keyword>
<evidence type="ECO:0000313" key="2">
    <source>
        <dbReference type="EMBL" id="GAA0373911.1"/>
    </source>
</evidence>
<dbReference type="RefSeq" id="WP_343847429.1">
    <property type="nucleotide sequence ID" value="NZ_BAAAEI010000031.1"/>
</dbReference>
<dbReference type="InterPro" id="IPR023614">
    <property type="entry name" value="Porin_dom_sf"/>
</dbReference>
<reference evidence="3" key="1">
    <citation type="journal article" date="2019" name="Int. J. Syst. Evol. Microbiol.">
        <title>The Global Catalogue of Microorganisms (GCM) 10K type strain sequencing project: providing services to taxonomists for standard genome sequencing and annotation.</title>
        <authorList>
            <consortium name="The Broad Institute Genomics Platform"/>
            <consortium name="The Broad Institute Genome Sequencing Center for Infectious Disease"/>
            <person name="Wu L."/>
            <person name="Ma J."/>
        </authorList>
    </citation>
    <scope>NUCLEOTIDE SEQUENCE [LARGE SCALE GENOMIC DNA]</scope>
    <source>
        <strain evidence="3">JCM 13378</strain>
    </source>
</reference>
<evidence type="ECO:0000313" key="3">
    <source>
        <dbReference type="Proteomes" id="UP001501757"/>
    </source>
</evidence>
<feature type="chain" id="PRO_5046964607" description="Porin domain-containing protein" evidence="1">
    <location>
        <begin position="21"/>
        <end position="384"/>
    </location>
</feature>
<dbReference type="Gene3D" id="2.40.160.10">
    <property type="entry name" value="Porin"/>
    <property type="match status" value="1"/>
</dbReference>
<keyword evidence="1" id="KW-0732">Signal</keyword>
<name>A0ABP3HPJ3_9ALTE</name>
<evidence type="ECO:0000256" key="1">
    <source>
        <dbReference type="SAM" id="SignalP"/>
    </source>
</evidence>
<sequence length="384" mass="42753">MKLRSLPVVSLLIVSLPLSAEVTINGFGSVVVGVSDDLNFRNNLYDKDIGFKPQSKFALQAMADLGENLSVTAQILAKGADDFDANFEWAYLSYAVNDSTTLRAGRLRIPFYRYSDYLDVGFAYPFISPPRTMYSLLFSTYDGVSVLHNFSLSSIDVSVNAYAGRVEETFFSTTTPTAGKLNNAMGINSQLSWQSFTAYATYMQTDVNIPVVTVEGLAAQLNQAGVPVSITDNLRINDDKGTFLGYGLSYDDGSLVFNAEKSRVDIDDSLNLVNNQWYVNLGYRVRSLQPYVYYGEAETDRNTTTAAMFPAPFRPGIQAAFDGQMYEFTETGLGIRWDFHDSAALKAEYTKYDDIWDRNAATQVGSQDHKESMDQFRVGIDFIF</sequence>
<dbReference type="SUPFAM" id="SSF56935">
    <property type="entry name" value="Porins"/>
    <property type="match status" value="1"/>
</dbReference>
<proteinExistence type="predicted"/>
<feature type="signal peptide" evidence="1">
    <location>
        <begin position="1"/>
        <end position="20"/>
    </location>
</feature>
<dbReference type="EMBL" id="BAAAEI010000031">
    <property type="protein sequence ID" value="GAA0373911.1"/>
    <property type="molecule type" value="Genomic_DNA"/>
</dbReference>
<gene>
    <name evidence="2" type="ORF">GCM10009092_42670</name>
</gene>
<evidence type="ECO:0008006" key="4">
    <source>
        <dbReference type="Google" id="ProtNLM"/>
    </source>
</evidence>
<dbReference type="Proteomes" id="UP001501757">
    <property type="component" value="Unassembled WGS sequence"/>
</dbReference>
<protein>
    <recommendedName>
        <fullName evidence="4">Porin domain-containing protein</fullName>
    </recommendedName>
</protein>